<dbReference type="AlphaFoldDB" id="A0A484B5Z3"/>
<evidence type="ECO:0000313" key="3">
    <source>
        <dbReference type="Proteomes" id="UP000295192"/>
    </source>
</evidence>
<comment type="caution">
    <text evidence="2">The sequence shown here is derived from an EMBL/GenBank/DDBJ whole genome shotgun (WGS) entry which is preliminary data.</text>
</comment>
<protein>
    <recommendedName>
        <fullName evidence="4">Secreted protein</fullName>
    </recommendedName>
</protein>
<sequence>MRVFIGCLLPQLLLPATGTGTGFGTATAGGTSASTRCAAGIGALAEAKKLERLACQCQHNLLATFKYNIRSAVGKVST</sequence>
<proteinExistence type="predicted"/>
<accession>A0A484B5Z3</accession>
<dbReference type="EMBL" id="LSRL02000119">
    <property type="protein sequence ID" value="TDG44064.1"/>
    <property type="molecule type" value="Genomic_DNA"/>
</dbReference>
<evidence type="ECO:0000313" key="2">
    <source>
        <dbReference type="EMBL" id="TDG44064.1"/>
    </source>
</evidence>
<name>A0A484B5Z3_DRONA</name>
<keyword evidence="1" id="KW-0732">Signal</keyword>
<reference evidence="2 3" key="1">
    <citation type="journal article" date="2019" name="J. Hered.">
        <title>An Improved Genome Assembly for Drosophila navojoa, the Basal Species in the mojavensis Cluster.</title>
        <authorList>
            <person name="Vanderlinde T."/>
            <person name="Dupim E.G."/>
            <person name="Nazario-Yepiz N.O."/>
            <person name="Carvalho A.B."/>
        </authorList>
    </citation>
    <scope>NUCLEOTIDE SEQUENCE [LARGE SCALE GENOMIC DNA]</scope>
    <source>
        <strain evidence="2">Navoj_Jal97</strain>
        <tissue evidence="2">Whole organism</tissue>
    </source>
</reference>
<feature type="signal peptide" evidence="1">
    <location>
        <begin position="1"/>
        <end position="18"/>
    </location>
</feature>
<evidence type="ECO:0008006" key="4">
    <source>
        <dbReference type="Google" id="ProtNLM"/>
    </source>
</evidence>
<organism evidence="2 3">
    <name type="scientific">Drosophila navojoa</name>
    <name type="common">Fruit fly</name>
    <dbReference type="NCBI Taxonomy" id="7232"/>
    <lineage>
        <taxon>Eukaryota</taxon>
        <taxon>Metazoa</taxon>
        <taxon>Ecdysozoa</taxon>
        <taxon>Arthropoda</taxon>
        <taxon>Hexapoda</taxon>
        <taxon>Insecta</taxon>
        <taxon>Pterygota</taxon>
        <taxon>Neoptera</taxon>
        <taxon>Endopterygota</taxon>
        <taxon>Diptera</taxon>
        <taxon>Brachycera</taxon>
        <taxon>Muscomorpha</taxon>
        <taxon>Ephydroidea</taxon>
        <taxon>Drosophilidae</taxon>
        <taxon>Drosophila</taxon>
    </lineage>
</organism>
<gene>
    <name evidence="2" type="ORF">AWZ03_009489</name>
</gene>
<keyword evidence="3" id="KW-1185">Reference proteome</keyword>
<feature type="chain" id="PRO_5019853260" description="Secreted protein" evidence="1">
    <location>
        <begin position="19"/>
        <end position="78"/>
    </location>
</feature>
<evidence type="ECO:0000256" key="1">
    <source>
        <dbReference type="SAM" id="SignalP"/>
    </source>
</evidence>
<dbReference type="Proteomes" id="UP000295192">
    <property type="component" value="Unassembled WGS sequence"/>
</dbReference>